<evidence type="ECO:0000313" key="2">
    <source>
        <dbReference type="EMBL" id="OHV14971.1"/>
    </source>
</evidence>
<reference evidence="2 3" key="1">
    <citation type="submission" date="2016-10" db="EMBL/GenBank/DDBJ databases">
        <title>Draft genome sequence of Methylobacterium extorquens CP3, a seed endophyte of Crotalaria pumila with plant growth-promoting and metal tolerance properties.</title>
        <authorList>
            <person name="Sanchez-Lopez A.S."/>
            <person name="Van Hamme J.D."/>
            <person name="Thijs S."/>
            <person name="Mcammond B.M."/>
            <person name="Stevens V."/>
            <person name="Gonzalez-Chavez M.D.C."/>
            <person name="Vangronsveld J."/>
        </authorList>
    </citation>
    <scope>NUCLEOTIDE SEQUENCE [LARGE SCALE GENOMIC DNA]</scope>
    <source>
        <strain evidence="2 3">CP3</strain>
    </source>
</reference>
<feature type="region of interest" description="Disordered" evidence="1">
    <location>
        <begin position="101"/>
        <end position="135"/>
    </location>
</feature>
<evidence type="ECO:0000256" key="1">
    <source>
        <dbReference type="SAM" id="MobiDB-lite"/>
    </source>
</evidence>
<sequence>MEYWNAFQALCRRVNIANSRQQRSQLVDEAAELMDHYEALPLSDQGRFRTLDLSRGDTKWSAALHELGHDLPFLDDDATRPAHLDHVENFTQREFLTNLLNQLDPPPQETSSPEEDELLKQRQQSLRDIIQRQRR</sequence>
<gene>
    <name evidence="2" type="ORF">BK022_22450</name>
</gene>
<comment type="caution">
    <text evidence="2">The sequence shown here is derived from an EMBL/GenBank/DDBJ whole genome shotgun (WGS) entry which is preliminary data.</text>
</comment>
<dbReference type="Proteomes" id="UP000180215">
    <property type="component" value="Unassembled WGS sequence"/>
</dbReference>
<dbReference type="AlphaFoldDB" id="A0A1S1P115"/>
<name>A0A1S1P115_METEX</name>
<protein>
    <submittedName>
        <fullName evidence="2">Uncharacterized protein</fullName>
    </submittedName>
</protein>
<accession>A0A1S1P115</accession>
<evidence type="ECO:0000313" key="3">
    <source>
        <dbReference type="Proteomes" id="UP000180215"/>
    </source>
</evidence>
<proteinExistence type="predicted"/>
<organism evidence="2 3">
    <name type="scientific">Methylorubrum extorquens</name>
    <name type="common">Methylobacterium dichloromethanicum</name>
    <name type="synonym">Methylobacterium extorquens</name>
    <dbReference type="NCBI Taxonomy" id="408"/>
    <lineage>
        <taxon>Bacteria</taxon>
        <taxon>Pseudomonadati</taxon>
        <taxon>Pseudomonadota</taxon>
        <taxon>Alphaproteobacteria</taxon>
        <taxon>Hyphomicrobiales</taxon>
        <taxon>Methylobacteriaceae</taxon>
        <taxon>Methylorubrum</taxon>
    </lineage>
</organism>
<dbReference type="EMBL" id="MNAO01000379">
    <property type="protein sequence ID" value="OHV14971.1"/>
    <property type="molecule type" value="Genomic_DNA"/>
</dbReference>